<organism evidence="1 2">
    <name type="scientific">Scortum barcoo</name>
    <name type="common">barcoo grunter</name>
    <dbReference type="NCBI Taxonomy" id="214431"/>
    <lineage>
        <taxon>Eukaryota</taxon>
        <taxon>Metazoa</taxon>
        <taxon>Chordata</taxon>
        <taxon>Craniata</taxon>
        <taxon>Vertebrata</taxon>
        <taxon>Euteleostomi</taxon>
        <taxon>Actinopterygii</taxon>
        <taxon>Neopterygii</taxon>
        <taxon>Teleostei</taxon>
        <taxon>Neoteleostei</taxon>
        <taxon>Acanthomorphata</taxon>
        <taxon>Eupercaria</taxon>
        <taxon>Centrarchiformes</taxon>
        <taxon>Terapontoidei</taxon>
        <taxon>Terapontidae</taxon>
        <taxon>Scortum</taxon>
    </lineage>
</organism>
<evidence type="ECO:0000313" key="2">
    <source>
        <dbReference type="Proteomes" id="UP000831701"/>
    </source>
</evidence>
<proteinExistence type="predicted"/>
<reference evidence="1" key="1">
    <citation type="submission" date="2022-04" db="EMBL/GenBank/DDBJ databases">
        <title>Jade perch genome.</title>
        <authorList>
            <person name="Chao B."/>
        </authorList>
    </citation>
    <scope>NUCLEOTIDE SEQUENCE</scope>
    <source>
        <strain evidence="1">CB-2022</strain>
    </source>
</reference>
<dbReference type="EMBL" id="CM041549">
    <property type="protein sequence ID" value="KAI3357222.1"/>
    <property type="molecule type" value="Genomic_DNA"/>
</dbReference>
<keyword evidence="2" id="KW-1185">Reference proteome</keyword>
<dbReference type="Proteomes" id="UP000831701">
    <property type="component" value="Chromosome 19"/>
</dbReference>
<gene>
    <name evidence="1" type="ORF">L3Q82_015679</name>
</gene>
<protein>
    <submittedName>
        <fullName evidence="1">Uncharacterized protein</fullName>
    </submittedName>
</protein>
<evidence type="ECO:0000313" key="1">
    <source>
        <dbReference type="EMBL" id="KAI3357222.1"/>
    </source>
</evidence>
<accession>A0ACB8VNG0</accession>
<comment type="caution">
    <text evidence="1">The sequence shown here is derived from an EMBL/GenBank/DDBJ whole genome shotgun (WGS) entry which is preliminary data.</text>
</comment>
<name>A0ACB8VNG0_9TELE</name>
<sequence length="200" mass="21814">MFFKSVPLDISPELQEEATKLLSPVSRLTPLSDASKADGFISIQGEVVEISTIKKVQVGKDAVPLRSVSVKQDQTQITLSLCREAAILPFQVGAQTRLTHLKGNNSSYGFRLQSTAYTVSEDTTETLTVSALGAMEIDARPGVLHLLVEGDKLYETEECLWATLQEVMKKLSFYIKVSLTGNRVIAAEVLGEEETAVVPL</sequence>